<feature type="region of interest" description="Disordered" evidence="3">
    <location>
        <begin position="880"/>
        <end position="899"/>
    </location>
</feature>
<dbReference type="PANTHER" id="PTHR10039">
    <property type="entry name" value="AMELOGENIN"/>
    <property type="match status" value="1"/>
</dbReference>
<dbReference type="EMBL" id="KV417572">
    <property type="protein sequence ID" value="KZP18420.1"/>
    <property type="molecule type" value="Genomic_DNA"/>
</dbReference>
<dbReference type="InterPro" id="IPR056884">
    <property type="entry name" value="NPHP3-like_N"/>
</dbReference>
<evidence type="ECO:0000313" key="5">
    <source>
        <dbReference type="EMBL" id="KZP18420.1"/>
    </source>
</evidence>
<feature type="coiled-coil region" evidence="2">
    <location>
        <begin position="248"/>
        <end position="279"/>
    </location>
</feature>
<keyword evidence="2" id="KW-0175">Coiled coil</keyword>
<dbReference type="OrthoDB" id="5106486at2759"/>
<dbReference type="STRING" id="436010.A0A166H2R1"/>
<keyword evidence="1" id="KW-0677">Repeat</keyword>
<evidence type="ECO:0000256" key="3">
    <source>
        <dbReference type="SAM" id="MobiDB-lite"/>
    </source>
</evidence>
<evidence type="ECO:0000313" key="6">
    <source>
        <dbReference type="Proteomes" id="UP000076532"/>
    </source>
</evidence>
<keyword evidence="6" id="KW-1185">Reference proteome</keyword>
<accession>A0A166H2R1</accession>
<dbReference type="Pfam" id="PF24883">
    <property type="entry name" value="NPHP3_N"/>
    <property type="match status" value="1"/>
</dbReference>
<dbReference type="PANTHER" id="PTHR10039:SF14">
    <property type="entry name" value="NACHT DOMAIN-CONTAINING PROTEIN"/>
    <property type="match status" value="1"/>
</dbReference>
<feature type="domain" description="Nephrocystin 3-like N-terminal" evidence="4">
    <location>
        <begin position="313"/>
        <end position="479"/>
    </location>
</feature>
<evidence type="ECO:0000259" key="4">
    <source>
        <dbReference type="Pfam" id="PF24883"/>
    </source>
</evidence>
<name>A0A166H2R1_9AGAM</name>
<evidence type="ECO:0000256" key="1">
    <source>
        <dbReference type="ARBA" id="ARBA00022737"/>
    </source>
</evidence>
<dbReference type="SUPFAM" id="SSF52540">
    <property type="entry name" value="P-loop containing nucleoside triphosphate hydrolases"/>
    <property type="match status" value="1"/>
</dbReference>
<proteinExistence type="predicted"/>
<protein>
    <recommendedName>
        <fullName evidence="4">Nephrocystin 3-like N-terminal domain-containing protein</fullName>
    </recommendedName>
</protein>
<dbReference type="Proteomes" id="UP000076532">
    <property type="component" value="Unassembled WGS sequence"/>
</dbReference>
<sequence length="941" mass="105602">MLHRIICPSNTEHMQCCPGRRAPYTCRLASLCITLSSVRLTAMFNHLEHFFNSLWDKFQKDEQARTQPSSWPSWELDPAFFQAMSRWTMEHPESSLDKVMDNVCSAIENSDSVMQFIPDSPFPARSLVTALVHLLRLGIAISTAKSAVYDFAKQIVHWLGQIQANLKGNKKGRFSRATIKNLSHFRDLIDEICTWATTRLNDRRWSGIKHGLTIAKEIEDFKTRIASARALFVDIAFIKMAEGIDTILAEIEKIRQHQKDQLEAIRDQLNAQEQAQTRKLYLAQMLKTAANPTYDHQGKLPCDEGTRVEILAEIMEWINDKSNESQGFLWLTGEPGAGKSAITASIARTCKDDGILWAQFFINRNNVETTDPRLYFPSIARQFIDHSAHPDVAIAIVEALKSRPSLMDGISHIQASQLFVNAFTIACASNQEQPVVVVIDGLDETDPAKLADTAQIFSQIFSSLSGQTTRNAKVLISSRTDDDIRTPFAKMMDPRHVKHIHLDTSAPSSIRDVSTYLGIQIARIVEENDLNWLEWPGEARMVVLCGRASGLFIWAVTVAKFFEDQIHDIGTECLNDLINTFSAEGTGNINILYWKVIQLAYRNTKDPWRFEIFRRIVGCVATLKEPLPISAISNLLNLRQTASSSPVDVIRFFRQTRTVLVAGADAVDGETVPRLHKSFFEFITSDHADSNFRINIHNASGELALQSIRQLGYIFKQGVSESAPDTPESRYALRFWGSHLGQAEKVVSGLCVLGHKHGFHAVELESVIDHFQTQFWEADSPPMEVNMVTTFLPRLGGTHGQKLVSISDGKLISKPISWVERDADFTKNVMTKLQHTPDGHQPQLMNTSSGSPVVRHGLPGLPRTMTGPCFFDVTDGWSGNQNHSKSKSKNDSGTQMQWIPFDHRSGSGDFRGSLWAYIDGALIRSNGPNSVVILDLRGYRW</sequence>
<organism evidence="5 6">
    <name type="scientific">Athelia psychrophila</name>
    <dbReference type="NCBI Taxonomy" id="1759441"/>
    <lineage>
        <taxon>Eukaryota</taxon>
        <taxon>Fungi</taxon>
        <taxon>Dikarya</taxon>
        <taxon>Basidiomycota</taxon>
        <taxon>Agaricomycotina</taxon>
        <taxon>Agaricomycetes</taxon>
        <taxon>Agaricomycetidae</taxon>
        <taxon>Atheliales</taxon>
        <taxon>Atheliaceae</taxon>
        <taxon>Athelia</taxon>
    </lineage>
</organism>
<dbReference type="Gene3D" id="3.40.50.300">
    <property type="entry name" value="P-loop containing nucleotide triphosphate hydrolases"/>
    <property type="match status" value="1"/>
</dbReference>
<dbReference type="AlphaFoldDB" id="A0A166H2R1"/>
<gene>
    <name evidence="5" type="ORF">FIBSPDRAFT_1046139</name>
</gene>
<evidence type="ECO:0000256" key="2">
    <source>
        <dbReference type="SAM" id="Coils"/>
    </source>
</evidence>
<reference evidence="5 6" key="1">
    <citation type="journal article" date="2016" name="Mol. Biol. Evol.">
        <title>Comparative Genomics of Early-Diverging Mushroom-Forming Fungi Provides Insights into the Origins of Lignocellulose Decay Capabilities.</title>
        <authorList>
            <person name="Nagy L.G."/>
            <person name="Riley R."/>
            <person name="Tritt A."/>
            <person name="Adam C."/>
            <person name="Daum C."/>
            <person name="Floudas D."/>
            <person name="Sun H."/>
            <person name="Yadav J.S."/>
            <person name="Pangilinan J."/>
            <person name="Larsson K.H."/>
            <person name="Matsuura K."/>
            <person name="Barry K."/>
            <person name="Labutti K."/>
            <person name="Kuo R."/>
            <person name="Ohm R.A."/>
            <person name="Bhattacharya S.S."/>
            <person name="Shirouzu T."/>
            <person name="Yoshinaga Y."/>
            <person name="Martin F.M."/>
            <person name="Grigoriev I.V."/>
            <person name="Hibbett D.S."/>
        </authorList>
    </citation>
    <scope>NUCLEOTIDE SEQUENCE [LARGE SCALE GENOMIC DNA]</scope>
    <source>
        <strain evidence="5 6">CBS 109695</strain>
    </source>
</reference>
<dbReference type="InterPro" id="IPR027417">
    <property type="entry name" value="P-loop_NTPase"/>
</dbReference>